<feature type="compositionally biased region" description="Basic and acidic residues" evidence="1">
    <location>
        <begin position="841"/>
        <end position="853"/>
    </location>
</feature>
<protein>
    <submittedName>
        <fullName evidence="2">Uncharacterized protein</fullName>
    </submittedName>
</protein>
<dbReference type="GeneID" id="70192118"/>
<comment type="caution">
    <text evidence="2">The sequence shown here is derived from an EMBL/GenBank/DDBJ whole genome shotgun (WGS) entry which is preliminary data.</text>
</comment>
<evidence type="ECO:0000256" key="1">
    <source>
        <dbReference type="SAM" id="MobiDB-lite"/>
    </source>
</evidence>
<evidence type="ECO:0000313" key="3">
    <source>
        <dbReference type="Proteomes" id="UP000756346"/>
    </source>
</evidence>
<dbReference type="PANTHER" id="PTHR24216">
    <property type="entry name" value="PAXILLIN-RELATED"/>
    <property type="match status" value="1"/>
</dbReference>
<sequence length="991" mass="108345">MAITQQNRTARQEASSSLQGGSAGKEWNLEELRACGAVDTGASRKLDLTGQIHPVFANWRPDVEPRLKRELEQPLLLASKLLDGTGLPWISDFVIDNIFDESYPGRHALGGSGFASTGTVVKVDARKPLTVLRLSGIASALRLDDASDTTPPSSPSSSSWTASSSPPSSVDMSPRSSVASSLYSSTECPSPSPTPVRHLQRPPSHNPLHSSLPLTNGRMLPLAHKKSVSTSVTNEVPLPPSTPQAPETVIRHHRASWWTRGHETKWLHRTDRWLRRELAPALSWHLDIRGAGHDCNKGRIRTTRIQGSNDYDIAISSELPERLAMLRKAGAADSEEFLSTSFMTCITILHELGHAVYWRGCHPEPFVRHACSPEPFFGADLEMELGDSFVSSLFGGWTPTPIVLPEGGPKIGPGLFNRRGGLATANIVLSRRHTKMLRFKTGLAWRQALSWDRHRIRPKYRAHYSIPIDHMALLFSQPLWDSCEGEPATLIHPLALVQDETASLTSTVGLITNAAVLKGEHACAALPDFVAHPSGEGWMWKQTRNVEQLECRIKQYNGRLCLDSDLPVASEGDVQEALPVGQDSFQMLQGSVPKHGAVDISLKAAIRNRNQQHREMPNNVAVEEPRLATTSTSTVYPNRTTTEKLQLGKAKTDKGRTSQPLKTGSELLALKLSEARPLEDPDITSRNNRTRPKSLGSVQYRMTSREAQEAIPPVPKLPASAPNFFPPAARRQPPQPPQQESRPQQGSPRSMLPTPVRTTESAGHKRSVSASVSTATGVTSGTVTLKPSQTARAVGTVLPAAATANSRTLTFNLRRSLSARHPRRRHDDKDTTSNANISDNHLTRDPQYSDHSRVLSNNNQTIPVPVIGRFPAMSMTATKKHTFHQKASELHKTRNYVTAASSSLAPPPPRPPPPPPPSSAASASSATAMRRHNSCSRATNPLVVGSAGRTTITAAATNNTTDEKEVTVEELRLRLSNMIDTSITELEWLYF</sequence>
<feature type="region of interest" description="Disordered" evidence="1">
    <location>
        <begin position="897"/>
        <end position="942"/>
    </location>
</feature>
<accession>A0A9P9BTW8</accession>
<dbReference type="Proteomes" id="UP000756346">
    <property type="component" value="Unassembled WGS sequence"/>
</dbReference>
<feature type="region of interest" description="Disordered" evidence="1">
    <location>
        <begin position="143"/>
        <end position="216"/>
    </location>
</feature>
<dbReference type="PANTHER" id="PTHR24216:SF65">
    <property type="entry name" value="PAXILLIN-LIKE PROTEIN 1"/>
    <property type="match status" value="1"/>
</dbReference>
<feature type="compositionally biased region" description="Low complexity" evidence="1">
    <location>
        <begin position="202"/>
        <end position="214"/>
    </location>
</feature>
<name>A0A9P9BTW8_9PEZI</name>
<feature type="compositionally biased region" description="Low complexity" evidence="1">
    <location>
        <begin position="148"/>
        <end position="189"/>
    </location>
</feature>
<dbReference type="EMBL" id="JAGTJQ010000005">
    <property type="protein sequence ID" value="KAH7030874.1"/>
    <property type="molecule type" value="Genomic_DNA"/>
</dbReference>
<feature type="compositionally biased region" description="Polar residues" evidence="1">
    <location>
        <begin position="1"/>
        <end position="20"/>
    </location>
</feature>
<keyword evidence="3" id="KW-1185">Reference proteome</keyword>
<dbReference type="OrthoDB" id="10254945at2759"/>
<feature type="compositionally biased region" description="Low complexity" evidence="1">
    <location>
        <begin position="919"/>
        <end position="928"/>
    </location>
</feature>
<dbReference type="RefSeq" id="XP_046012554.1">
    <property type="nucleotide sequence ID" value="XM_046162572.1"/>
</dbReference>
<feature type="compositionally biased region" description="Low complexity" evidence="1">
    <location>
        <begin position="718"/>
        <end position="750"/>
    </location>
</feature>
<feature type="region of interest" description="Disordered" evidence="1">
    <location>
        <begin position="813"/>
        <end position="864"/>
    </location>
</feature>
<feature type="region of interest" description="Disordered" evidence="1">
    <location>
        <begin position="638"/>
        <end position="783"/>
    </location>
</feature>
<reference evidence="2" key="1">
    <citation type="journal article" date="2021" name="Nat. Commun.">
        <title>Genetic determinants of endophytism in the Arabidopsis root mycobiome.</title>
        <authorList>
            <person name="Mesny F."/>
            <person name="Miyauchi S."/>
            <person name="Thiergart T."/>
            <person name="Pickel B."/>
            <person name="Atanasova L."/>
            <person name="Karlsson M."/>
            <person name="Huettel B."/>
            <person name="Barry K.W."/>
            <person name="Haridas S."/>
            <person name="Chen C."/>
            <person name="Bauer D."/>
            <person name="Andreopoulos W."/>
            <person name="Pangilinan J."/>
            <person name="LaButti K."/>
            <person name="Riley R."/>
            <person name="Lipzen A."/>
            <person name="Clum A."/>
            <person name="Drula E."/>
            <person name="Henrissat B."/>
            <person name="Kohler A."/>
            <person name="Grigoriev I.V."/>
            <person name="Martin F.M."/>
            <person name="Hacquard S."/>
        </authorList>
    </citation>
    <scope>NUCLEOTIDE SEQUENCE</scope>
    <source>
        <strain evidence="2">MPI-CAGE-CH-0230</strain>
    </source>
</reference>
<organism evidence="2 3">
    <name type="scientific">Microdochium trichocladiopsis</name>
    <dbReference type="NCBI Taxonomy" id="1682393"/>
    <lineage>
        <taxon>Eukaryota</taxon>
        <taxon>Fungi</taxon>
        <taxon>Dikarya</taxon>
        <taxon>Ascomycota</taxon>
        <taxon>Pezizomycotina</taxon>
        <taxon>Sordariomycetes</taxon>
        <taxon>Xylariomycetidae</taxon>
        <taxon>Xylariales</taxon>
        <taxon>Microdochiaceae</taxon>
        <taxon>Microdochium</taxon>
    </lineage>
</organism>
<proteinExistence type="predicted"/>
<evidence type="ECO:0000313" key="2">
    <source>
        <dbReference type="EMBL" id="KAH7030874.1"/>
    </source>
</evidence>
<dbReference type="AlphaFoldDB" id="A0A9P9BTW8"/>
<feature type="compositionally biased region" description="Pro residues" evidence="1">
    <location>
        <begin position="905"/>
        <end position="918"/>
    </location>
</feature>
<feature type="region of interest" description="Disordered" evidence="1">
    <location>
        <begin position="1"/>
        <end position="22"/>
    </location>
</feature>
<gene>
    <name evidence="2" type="ORF">B0I36DRAFT_431119</name>
</gene>
<feature type="compositionally biased region" description="Low complexity" evidence="1">
    <location>
        <begin position="768"/>
        <end position="783"/>
    </location>
</feature>